<dbReference type="GO" id="GO:0030599">
    <property type="term" value="F:pectinesterase activity"/>
    <property type="evidence" value="ECO:0007669"/>
    <property type="project" value="UniProtKB-UniRule"/>
</dbReference>
<comment type="similarity">
    <text evidence="1">Belongs to the pectinesterase family.</text>
</comment>
<dbReference type="PANTHER" id="PTHR31321">
    <property type="entry name" value="ACYL-COA THIOESTER HYDROLASE YBHC-RELATED"/>
    <property type="match status" value="1"/>
</dbReference>
<evidence type="ECO:0000256" key="2">
    <source>
        <dbReference type="ARBA" id="ARBA00022801"/>
    </source>
</evidence>
<dbReference type="GO" id="GO:0045490">
    <property type="term" value="P:pectin catabolic process"/>
    <property type="evidence" value="ECO:0007669"/>
    <property type="project" value="UniProtKB-UniRule"/>
</dbReference>
<feature type="active site" evidence="4">
    <location>
        <position position="192"/>
    </location>
</feature>
<evidence type="ECO:0000313" key="7">
    <source>
        <dbReference type="EMBL" id="AYD47307.1"/>
    </source>
</evidence>
<comment type="catalytic activity">
    <reaction evidence="5">
        <text>[(1-&gt;4)-alpha-D-galacturonosyl methyl ester](n) + n H2O = [(1-&gt;4)-alpha-D-galacturonosyl](n) + n methanol + n H(+)</text>
        <dbReference type="Rhea" id="RHEA:22380"/>
        <dbReference type="Rhea" id="RHEA-COMP:14570"/>
        <dbReference type="Rhea" id="RHEA-COMP:14573"/>
        <dbReference type="ChEBI" id="CHEBI:15377"/>
        <dbReference type="ChEBI" id="CHEBI:15378"/>
        <dbReference type="ChEBI" id="CHEBI:17790"/>
        <dbReference type="ChEBI" id="CHEBI:140522"/>
        <dbReference type="ChEBI" id="CHEBI:140523"/>
        <dbReference type="EC" id="3.1.1.11"/>
    </reaction>
</comment>
<protein>
    <recommendedName>
        <fullName evidence="5">Pectinesterase</fullName>
        <ecNumber evidence="5">3.1.1.11</ecNumber>
    </recommendedName>
</protein>
<gene>
    <name evidence="7" type="ORF">D6B99_06585</name>
</gene>
<dbReference type="SUPFAM" id="SSF51126">
    <property type="entry name" value="Pectin lyase-like"/>
    <property type="match status" value="1"/>
</dbReference>
<dbReference type="InterPro" id="IPR012334">
    <property type="entry name" value="Pectin_lyas_fold"/>
</dbReference>
<name>A0A386HN28_9BACT</name>
<organism evidence="7 8">
    <name type="scientific">Arachidicoccus soli</name>
    <dbReference type="NCBI Taxonomy" id="2341117"/>
    <lineage>
        <taxon>Bacteria</taxon>
        <taxon>Pseudomonadati</taxon>
        <taxon>Bacteroidota</taxon>
        <taxon>Chitinophagia</taxon>
        <taxon>Chitinophagales</taxon>
        <taxon>Chitinophagaceae</taxon>
        <taxon>Arachidicoccus</taxon>
    </lineage>
</organism>
<keyword evidence="3 5" id="KW-0063">Aspartyl esterase</keyword>
<keyword evidence="2 5" id="KW-0378">Hydrolase</keyword>
<evidence type="ECO:0000256" key="1">
    <source>
        <dbReference type="ARBA" id="ARBA00008891"/>
    </source>
</evidence>
<keyword evidence="8" id="KW-1185">Reference proteome</keyword>
<feature type="chain" id="PRO_5017098239" description="Pectinesterase" evidence="5">
    <location>
        <begin position="23"/>
        <end position="337"/>
    </location>
</feature>
<dbReference type="KEGG" id="ark:D6B99_06585"/>
<dbReference type="AlphaFoldDB" id="A0A386HN28"/>
<dbReference type="EMBL" id="CP032489">
    <property type="protein sequence ID" value="AYD47307.1"/>
    <property type="molecule type" value="Genomic_DNA"/>
</dbReference>
<evidence type="ECO:0000313" key="8">
    <source>
        <dbReference type="Proteomes" id="UP000266118"/>
    </source>
</evidence>
<dbReference type="GO" id="GO:0042545">
    <property type="term" value="P:cell wall modification"/>
    <property type="evidence" value="ECO:0007669"/>
    <property type="project" value="UniProtKB-UniRule"/>
</dbReference>
<feature type="signal peptide" evidence="5">
    <location>
        <begin position="1"/>
        <end position="22"/>
    </location>
</feature>
<accession>A0A386HN28</accession>
<comment type="pathway">
    <text evidence="5">Glycan metabolism; pectin degradation; 2-dehydro-3-deoxy-D-gluconate from pectin: step 1/5.</text>
</comment>
<dbReference type="UniPathway" id="UPA00545">
    <property type="reaction ID" value="UER00823"/>
</dbReference>
<dbReference type="InterPro" id="IPR011050">
    <property type="entry name" value="Pectin_lyase_fold/virulence"/>
</dbReference>
<dbReference type="PANTHER" id="PTHR31321:SF57">
    <property type="entry name" value="PECTINESTERASE 53-RELATED"/>
    <property type="match status" value="1"/>
</dbReference>
<evidence type="ECO:0000256" key="3">
    <source>
        <dbReference type="ARBA" id="ARBA00023085"/>
    </source>
</evidence>
<dbReference type="Pfam" id="PF01095">
    <property type="entry name" value="Pectinesterase"/>
    <property type="match status" value="1"/>
</dbReference>
<evidence type="ECO:0000259" key="6">
    <source>
        <dbReference type="Pfam" id="PF01095"/>
    </source>
</evidence>
<evidence type="ECO:0000256" key="4">
    <source>
        <dbReference type="PROSITE-ProRule" id="PRU10040"/>
    </source>
</evidence>
<dbReference type="EC" id="3.1.1.11" evidence="5"/>
<dbReference type="InterPro" id="IPR033131">
    <property type="entry name" value="Pectinesterase_Asp_AS"/>
</dbReference>
<sequence length="337" mass="37354">MKALFFSLLLFFICGTMNNAFAQTKPTSKDLVVAQDGSGDFKNIQDAINAVRDLGPRQVTIHIKKGIYHEKVIIPSWKTGISLVGDDSGNTVIVYSDYSGKPVNCAIDAYGSTQISTYTSYTLLIQGDDCMVKNLTIINASGRVGQAVALHVEGDRCVVIDCRLMGNQDTLYLAKGSSRQYYKDCYIEGTTDFIFGEATAVFDHCIIKSLINSYITAAATTRQQAYGFVFMNCKLIADAAVKKVYLGRPWRPYAKTVYIDTEMGNQILPQGWDPWLGDAMFPNKYKTAFYAEYNSIGRGADKANRVSWSKQLTKIEAGEYTIKNILGGQDGWNPLQK</sequence>
<feature type="domain" description="Pectinesterase catalytic" evidence="6">
    <location>
        <begin position="30"/>
        <end position="328"/>
    </location>
</feature>
<evidence type="ECO:0000256" key="5">
    <source>
        <dbReference type="RuleBase" id="RU000589"/>
    </source>
</evidence>
<dbReference type="OrthoDB" id="9804686at2"/>
<dbReference type="InterPro" id="IPR000070">
    <property type="entry name" value="Pectinesterase_cat"/>
</dbReference>
<reference evidence="7 8" key="1">
    <citation type="submission" date="2018-09" db="EMBL/GenBank/DDBJ databases">
        <title>Arachidicoccus sp. nov., a bacterium isolated from soil.</title>
        <authorList>
            <person name="Weon H.-Y."/>
            <person name="Kwon S.-W."/>
            <person name="Lee S.A."/>
        </authorList>
    </citation>
    <scope>NUCLEOTIDE SEQUENCE [LARGE SCALE GENOMIC DNA]</scope>
    <source>
        <strain evidence="7 8">KIS59-12</strain>
    </source>
</reference>
<dbReference type="PROSITE" id="PS00503">
    <property type="entry name" value="PECTINESTERASE_2"/>
    <property type="match status" value="1"/>
</dbReference>
<dbReference type="Proteomes" id="UP000266118">
    <property type="component" value="Chromosome"/>
</dbReference>
<dbReference type="Gene3D" id="2.160.20.10">
    <property type="entry name" value="Single-stranded right-handed beta-helix, Pectin lyase-like"/>
    <property type="match status" value="1"/>
</dbReference>
<proteinExistence type="inferred from homology"/>
<dbReference type="GO" id="GO:0009279">
    <property type="term" value="C:cell outer membrane"/>
    <property type="evidence" value="ECO:0007669"/>
    <property type="project" value="TreeGrafter"/>
</dbReference>
<keyword evidence="5" id="KW-0732">Signal</keyword>